<protein>
    <submittedName>
        <fullName evidence="1">Uncharacterized protein</fullName>
    </submittedName>
</protein>
<name>A0A479ZUK5_9CYAN</name>
<keyword evidence="2" id="KW-1185">Reference proteome</keyword>
<dbReference type="Proteomes" id="UP000300142">
    <property type="component" value="Unassembled WGS sequence"/>
</dbReference>
<accession>A0A479ZUK5</accession>
<dbReference type="AlphaFoldDB" id="A0A479ZUK5"/>
<gene>
    <name evidence="1" type="ORF">SR1949_09520</name>
</gene>
<reference evidence="2" key="1">
    <citation type="submission" date="2019-02" db="EMBL/GenBank/DDBJ databases">
        <title>Draft genome sequence of Sphaerospermopsis reniformis NIES-1949.</title>
        <authorList>
            <person name="Yamaguchi H."/>
            <person name="Suzuki S."/>
            <person name="Kawachi M."/>
        </authorList>
    </citation>
    <scope>NUCLEOTIDE SEQUENCE [LARGE SCALE GENOMIC DNA]</scope>
    <source>
        <strain evidence="2">NIES-1949</strain>
    </source>
</reference>
<evidence type="ECO:0000313" key="2">
    <source>
        <dbReference type="Proteomes" id="UP000300142"/>
    </source>
</evidence>
<dbReference type="EMBL" id="BJCE01000019">
    <property type="protein sequence ID" value="GCL35852.1"/>
    <property type="molecule type" value="Genomic_DNA"/>
</dbReference>
<comment type="caution">
    <text evidence="1">The sequence shown here is derived from an EMBL/GenBank/DDBJ whole genome shotgun (WGS) entry which is preliminary data.</text>
</comment>
<sequence>MSTAITDIGALIDSDPANPEEIDADIAAAEAGGDRMETLHKVSEFWYIISP</sequence>
<proteinExistence type="predicted"/>
<dbReference type="RefSeq" id="WP_190649060.1">
    <property type="nucleotide sequence ID" value="NZ_BJCE01000019.1"/>
</dbReference>
<evidence type="ECO:0000313" key="1">
    <source>
        <dbReference type="EMBL" id="GCL35852.1"/>
    </source>
</evidence>
<organism evidence="1 2">
    <name type="scientific">Sphaerospermopsis reniformis</name>
    <dbReference type="NCBI Taxonomy" id="531300"/>
    <lineage>
        <taxon>Bacteria</taxon>
        <taxon>Bacillati</taxon>
        <taxon>Cyanobacteriota</taxon>
        <taxon>Cyanophyceae</taxon>
        <taxon>Nostocales</taxon>
        <taxon>Aphanizomenonaceae</taxon>
        <taxon>Sphaerospermopsis</taxon>
    </lineage>
</organism>